<dbReference type="InterPro" id="IPR041492">
    <property type="entry name" value="HAD_2"/>
</dbReference>
<dbReference type="GO" id="GO:0016787">
    <property type="term" value="F:hydrolase activity"/>
    <property type="evidence" value="ECO:0007669"/>
    <property type="project" value="UniProtKB-KW"/>
</dbReference>
<dbReference type="Gene3D" id="1.10.150.240">
    <property type="entry name" value="Putative phosphatase, domain 2"/>
    <property type="match status" value="1"/>
</dbReference>
<dbReference type="NCBIfam" id="TIGR01509">
    <property type="entry name" value="HAD-SF-IA-v3"/>
    <property type="match status" value="1"/>
</dbReference>
<dbReference type="EC" id="3.1.3.-" evidence="6"/>
<keyword evidence="6" id="KW-0378">Hydrolase</keyword>
<proteinExistence type="inferred from homology"/>
<keyword evidence="3" id="KW-0479">Metal-binding</keyword>
<dbReference type="InterPro" id="IPR023214">
    <property type="entry name" value="HAD_sf"/>
</dbReference>
<dbReference type="AlphaFoldDB" id="A0A116LT61"/>
<gene>
    <name evidence="6" type="ORF">ERS132421_01776</name>
</gene>
<dbReference type="PANTHER" id="PTHR46193">
    <property type="entry name" value="6-PHOSPHOGLUCONATE PHOSPHATASE"/>
    <property type="match status" value="1"/>
</dbReference>
<dbReference type="SUPFAM" id="SSF56784">
    <property type="entry name" value="HAD-like"/>
    <property type="match status" value="1"/>
</dbReference>
<name>A0A116LT61_STRSU</name>
<dbReference type="Pfam" id="PF13419">
    <property type="entry name" value="HAD_2"/>
    <property type="match status" value="1"/>
</dbReference>
<dbReference type="SFLD" id="SFLDS00003">
    <property type="entry name" value="Haloacid_Dehalogenase"/>
    <property type="match status" value="1"/>
</dbReference>
<dbReference type="NCBIfam" id="TIGR01549">
    <property type="entry name" value="HAD-SF-IA-v1"/>
    <property type="match status" value="1"/>
</dbReference>
<evidence type="ECO:0000256" key="4">
    <source>
        <dbReference type="ARBA" id="ARBA00022842"/>
    </source>
</evidence>
<dbReference type="PRINTS" id="PR00413">
    <property type="entry name" value="HADHALOGNASE"/>
</dbReference>
<evidence type="ECO:0000256" key="2">
    <source>
        <dbReference type="ARBA" id="ARBA00006171"/>
    </source>
</evidence>
<keyword evidence="4" id="KW-0460">Magnesium</keyword>
<dbReference type="Proteomes" id="UP000073200">
    <property type="component" value="Unassembled WGS sequence"/>
</dbReference>
<evidence type="ECO:0000256" key="1">
    <source>
        <dbReference type="ARBA" id="ARBA00001946"/>
    </source>
</evidence>
<keyword evidence="5" id="KW-0119">Carbohydrate metabolism</keyword>
<dbReference type="InterPro" id="IPR036412">
    <property type="entry name" value="HAD-like_sf"/>
</dbReference>
<protein>
    <submittedName>
        <fullName evidence="6">Phosphatase</fullName>
        <ecNumber evidence="6">3.1.3.-</ecNumber>
    </submittedName>
</protein>
<evidence type="ECO:0000256" key="3">
    <source>
        <dbReference type="ARBA" id="ARBA00022723"/>
    </source>
</evidence>
<evidence type="ECO:0000256" key="5">
    <source>
        <dbReference type="ARBA" id="ARBA00023277"/>
    </source>
</evidence>
<comment type="cofactor">
    <cofactor evidence="1">
        <name>Mg(2+)</name>
        <dbReference type="ChEBI" id="CHEBI:18420"/>
    </cofactor>
</comment>
<dbReference type="GO" id="GO:0046872">
    <property type="term" value="F:metal ion binding"/>
    <property type="evidence" value="ECO:0007669"/>
    <property type="project" value="UniProtKB-KW"/>
</dbReference>
<dbReference type="InterPro" id="IPR023198">
    <property type="entry name" value="PGP-like_dom2"/>
</dbReference>
<evidence type="ECO:0000313" key="7">
    <source>
        <dbReference type="Proteomes" id="UP000073200"/>
    </source>
</evidence>
<sequence length="205" mass="23428">MDGVIFDMDGVLVDTEFFYFERRMAFCREQGIEPATDDIMDFVGETNQGIWKKLIPDNEELREQMKILYDDYRKKHPIDYRLFLNSDVKKVFETLKQAGKKIAIASSSPRIEIDSMVEVNQLGAYLDYIISGEELCESKPHPEIYLKAKKALGDGDYLAVEDSEIGIRSATSAGLYTIALKHPLATNQDLAKHSINYLKEVLDYL</sequence>
<dbReference type="InterPro" id="IPR006439">
    <property type="entry name" value="HAD-SF_hydro_IA"/>
</dbReference>
<accession>A0A116LT61</accession>
<reference evidence="6 7" key="1">
    <citation type="submission" date="2016-02" db="EMBL/GenBank/DDBJ databases">
        <authorList>
            <consortium name="Pathogen Informatics"/>
        </authorList>
    </citation>
    <scope>NUCLEOTIDE SEQUENCE [LARGE SCALE GENOMIC DNA]</scope>
    <source>
        <strain evidence="6 7">LSS59</strain>
    </source>
</reference>
<dbReference type="SFLD" id="SFLDG01129">
    <property type="entry name" value="C1.5:_HAD__Beta-PGM__Phosphata"/>
    <property type="match status" value="1"/>
</dbReference>
<dbReference type="RefSeq" id="WP_044669345.1">
    <property type="nucleotide sequence ID" value="NZ_CEHP01000062.1"/>
</dbReference>
<organism evidence="6 7">
    <name type="scientific">Streptococcus suis</name>
    <dbReference type="NCBI Taxonomy" id="1307"/>
    <lineage>
        <taxon>Bacteria</taxon>
        <taxon>Bacillati</taxon>
        <taxon>Bacillota</taxon>
        <taxon>Bacilli</taxon>
        <taxon>Lactobacillales</taxon>
        <taxon>Streptococcaceae</taxon>
        <taxon>Streptococcus</taxon>
    </lineage>
</organism>
<dbReference type="EMBL" id="FIHG01000012">
    <property type="protein sequence ID" value="CYV09637.1"/>
    <property type="molecule type" value="Genomic_DNA"/>
</dbReference>
<evidence type="ECO:0000313" key="6">
    <source>
        <dbReference type="EMBL" id="CYV09637.1"/>
    </source>
</evidence>
<dbReference type="InterPro" id="IPR051600">
    <property type="entry name" value="Beta-PGM-like"/>
</dbReference>
<dbReference type="PANTHER" id="PTHR46193:SF18">
    <property type="entry name" value="HEXITOL PHOSPHATASE B"/>
    <property type="match status" value="1"/>
</dbReference>
<dbReference type="Gene3D" id="3.40.50.1000">
    <property type="entry name" value="HAD superfamily/HAD-like"/>
    <property type="match status" value="1"/>
</dbReference>
<comment type="similarity">
    <text evidence="2">Belongs to the HAD-like hydrolase superfamily. CbbY/CbbZ/Gph/YieH family.</text>
</comment>